<dbReference type="RefSeq" id="XP_067069239.1">
    <property type="nucleotide sequence ID" value="XM_067211124.1"/>
</dbReference>
<dbReference type="EMBL" id="LRBS01000037">
    <property type="protein sequence ID" value="OII77393.1"/>
    <property type="molecule type" value="Genomic_DNA"/>
</dbReference>
<accession>A0A1J4MT15</accession>
<evidence type="ECO:0000313" key="2">
    <source>
        <dbReference type="Proteomes" id="UP000186804"/>
    </source>
</evidence>
<reference evidence="1 2" key="1">
    <citation type="submission" date="2016-10" db="EMBL/GenBank/DDBJ databases">
        <title>Reductive evolution of mitochondrial metabolism and differential evolution of invasion-related proteins in Cryptosporidium.</title>
        <authorList>
            <person name="Liu S."/>
            <person name="Roellig D.M."/>
            <person name="Guo Y."/>
            <person name="Li N."/>
            <person name="Frace M.A."/>
            <person name="Tang K."/>
            <person name="Zhang L."/>
            <person name="Feng Y."/>
            <person name="Xiao L."/>
        </authorList>
    </citation>
    <scope>NUCLEOTIDE SEQUENCE [LARGE SCALE GENOMIC DNA]</scope>
    <source>
        <strain evidence="1">30847</strain>
    </source>
</reference>
<dbReference type="VEuPathDB" id="CryptoDB:cand_008840"/>
<dbReference type="Proteomes" id="UP000186804">
    <property type="component" value="Unassembled WGS sequence"/>
</dbReference>
<comment type="caution">
    <text evidence="1">The sequence shown here is derived from an EMBL/GenBank/DDBJ whole genome shotgun (WGS) entry which is preliminary data.</text>
</comment>
<proteinExistence type="predicted"/>
<gene>
    <name evidence="1" type="ORF">cand_008840</name>
</gene>
<evidence type="ECO:0000313" key="1">
    <source>
        <dbReference type="EMBL" id="OII77393.1"/>
    </source>
</evidence>
<keyword evidence="2" id="KW-1185">Reference proteome</keyword>
<protein>
    <submittedName>
        <fullName evidence="1">Uncharacterized protein</fullName>
    </submittedName>
</protein>
<dbReference type="GeneID" id="92365069"/>
<dbReference type="OrthoDB" id="342344at2759"/>
<sequence>MNFENYIAPTSGIETEKITSPITAKESSETPSTTNSVCKDCSYNGKEENLSIKHKMVWLGPAGGYVLMEENPPNRKVLDRELTNPLYCRVVQHKASVLDCRTGNNETNTLSTVISAKLDNTANLESYKEREDSLNFSWREEESVQPLPYQDIGPIGNRSKLARNLVPLATVRDIYKQSQSPRNYCK</sequence>
<dbReference type="AlphaFoldDB" id="A0A1J4MT15"/>
<name>A0A1J4MT15_9CRYT</name>
<organism evidence="1 2">
    <name type="scientific">Cryptosporidium andersoni</name>
    <dbReference type="NCBI Taxonomy" id="117008"/>
    <lineage>
        <taxon>Eukaryota</taxon>
        <taxon>Sar</taxon>
        <taxon>Alveolata</taxon>
        <taxon>Apicomplexa</taxon>
        <taxon>Conoidasida</taxon>
        <taxon>Coccidia</taxon>
        <taxon>Eucoccidiorida</taxon>
        <taxon>Eimeriorina</taxon>
        <taxon>Cryptosporidiidae</taxon>
        <taxon>Cryptosporidium</taxon>
    </lineage>
</organism>